<dbReference type="EMBL" id="BAABRN010000037">
    <property type="protein sequence ID" value="GAA5503094.1"/>
    <property type="molecule type" value="Genomic_DNA"/>
</dbReference>
<evidence type="ECO:0000313" key="1">
    <source>
        <dbReference type="EMBL" id="GAA5503094.1"/>
    </source>
</evidence>
<sequence length="229" mass="25966">MSSFADQQAAYRVECEAVAGIFRKPREIERLMHFMQPEGSTVSAFAKATRLTINAAYRKVQRYEQQGLVWQISHKNRAGRPMKVYACPFNSFFIPDRFVSLHEQVTEVFGPMQALMSRSLVEVASQGVNPVGGLLFKVTERGLWMLPAQPSGERWSPDPVGTPVTVHTSGPLLLNYEDARELARELHQLFDRYRLRRGGSMYLLHQILTPVPVPPQDFAFPHTGYTESV</sequence>
<dbReference type="Proteomes" id="UP001458946">
    <property type="component" value="Unassembled WGS sequence"/>
</dbReference>
<name>A0ABP9VCX3_9DEIO</name>
<protein>
    <submittedName>
        <fullName evidence="1">Uncharacterized protein</fullName>
    </submittedName>
</protein>
<organism evidence="1 2">
    <name type="scientific">Deinococcus xinjiangensis</name>
    <dbReference type="NCBI Taxonomy" id="457454"/>
    <lineage>
        <taxon>Bacteria</taxon>
        <taxon>Thermotogati</taxon>
        <taxon>Deinococcota</taxon>
        <taxon>Deinococci</taxon>
        <taxon>Deinococcales</taxon>
        <taxon>Deinococcaceae</taxon>
        <taxon>Deinococcus</taxon>
    </lineage>
</organism>
<gene>
    <name evidence="1" type="ORF">Dxin01_02843</name>
</gene>
<keyword evidence="2" id="KW-1185">Reference proteome</keyword>
<comment type="caution">
    <text evidence="1">The sequence shown here is derived from an EMBL/GenBank/DDBJ whole genome shotgun (WGS) entry which is preliminary data.</text>
</comment>
<evidence type="ECO:0000313" key="2">
    <source>
        <dbReference type="Proteomes" id="UP001458946"/>
    </source>
</evidence>
<accession>A0ABP9VCX3</accession>
<dbReference type="RefSeq" id="WP_353543065.1">
    <property type="nucleotide sequence ID" value="NZ_BAABRN010000037.1"/>
</dbReference>
<reference evidence="1 2" key="1">
    <citation type="submission" date="2024-02" db="EMBL/GenBank/DDBJ databases">
        <title>Deinococcus xinjiangensis NBRC 107630.</title>
        <authorList>
            <person name="Ichikawa N."/>
            <person name="Katano-Makiyama Y."/>
            <person name="Hidaka K."/>
        </authorList>
    </citation>
    <scope>NUCLEOTIDE SEQUENCE [LARGE SCALE GENOMIC DNA]</scope>
    <source>
        <strain evidence="1 2">NBRC 107630</strain>
    </source>
</reference>
<proteinExistence type="predicted"/>